<sequence>MSCKARVSAEYFLPLFLFGMEHQQHDSPATAQLGPTSDFRHGSFPPKILSLILIYTVRRNIFDLHTCESSFSEASSVSRVSKHWRDVSLATPEIWAIISIRSKNAEHLPKGLKHLQLHINRSKDAQLSVDVEADDVTSDHFFMAPFQKVLARLGSLQLRAGQRNVDVNRAVQKHLSVVPNLGLDTPDLCMKVRRNDRKQITSVTFLPSLFYIRPSQLTEYSLLSSRSHLTHLHVRCTWKTALILLGDCPCIFLVHFLIPPYGSKEALPCTNLDRIAVSHTTVSSLQHLIVQVPDAFRPGHDYPFSSLTAFLNALSTPSLTNFSLLSDANQNPHSIYPPSNTDFLEALPSFLYRSSPKIQKARIEGVPISGFEIVVVLKAMRWLKDLTLGEAKGRSNKLVTTALLNLLASRALPYNALAPELTNLNLEVNDDGWDSEVLEDMLENHSGITNHILTTGNILVVGTEDISGQKYGETTTVILWLRPPSIKIFSAGMSPNSTGIDFTMTGITTTLSADISVNNPNYISAKLNTLDAEVIYPTEVARVPFGGGTLKDIMFNTNSQTNFTFLFDIDYQYKDDPKRSVLMVIANKCGILSSAKGKLNLEYKITANVRVFSFTINPSISNTLSVDCLIPDNIIQDIR</sequence>
<dbReference type="Proteomes" id="UP000054988">
    <property type="component" value="Unassembled WGS sequence"/>
</dbReference>
<dbReference type="Gene3D" id="2.60.40.1820">
    <property type="match status" value="1"/>
</dbReference>
<proteinExistence type="predicted"/>
<protein>
    <submittedName>
        <fullName evidence="1">Uncharacterized protein</fullName>
    </submittedName>
</protein>
<reference evidence="1 2" key="1">
    <citation type="submission" date="2015-12" db="EMBL/GenBank/DDBJ databases">
        <title>Draft genome sequence of Moniliophthora roreri, the causal agent of frosty pod rot of cacao.</title>
        <authorList>
            <person name="Aime M.C."/>
            <person name="Diaz-Valderrama J.R."/>
            <person name="Kijpornyongpan T."/>
            <person name="Phillips-Mora W."/>
        </authorList>
    </citation>
    <scope>NUCLEOTIDE SEQUENCE [LARGE SCALE GENOMIC DNA]</scope>
    <source>
        <strain evidence="1 2">MCA 2952</strain>
    </source>
</reference>
<dbReference type="AlphaFoldDB" id="A0A0W0FSI9"/>
<comment type="caution">
    <text evidence="1">The sequence shown here is derived from an EMBL/GenBank/DDBJ whole genome shotgun (WGS) entry which is preliminary data.</text>
</comment>
<evidence type="ECO:0000313" key="1">
    <source>
        <dbReference type="EMBL" id="KTB39324.1"/>
    </source>
</evidence>
<dbReference type="EMBL" id="LATX01001689">
    <property type="protein sequence ID" value="KTB39324.1"/>
    <property type="molecule type" value="Genomic_DNA"/>
</dbReference>
<organism evidence="1 2">
    <name type="scientific">Moniliophthora roreri</name>
    <name type="common">Frosty pod rot fungus</name>
    <name type="synonym">Monilia roreri</name>
    <dbReference type="NCBI Taxonomy" id="221103"/>
    <lineage>
        <taxon>Eukaryota</taxon>
        <taxon>Fungi</taxon>
        <taxon>Dikarya</taxon>
        <taxon>Basidiomycota</taxon>
        <taxon>Agaricomycotina</taxon>
        <taxon>Agaricomycetes</taxon>
        <taxon>Agaricomycetidae</taxon>
        <taxon>Agaricales</taxon>
        <taxon>Marasmiineae</taxon>
        <taxon>Marasmiaceae</taxon>
        <taxon>Moniliophthora</taxon>
    </lineage>
</organism>
<gene>
    <name evidence="1" type="ORF">WG66_8124</name>
</gene>
<name>A0A0W0FSI9_MONRR</name>
<evidence type="ECO:0000313" key="2">
    <source>
        <dbReference type="Proteomes" id="UP000054988"/>
    </source>
</evidence>
<accession>A0A0W0FSI9</accession>